<dbReference type="STRING" id="1344416.A0A139AQX7"/>
<feature type="region of interest" description="Disordered" evidence="1">
    <location>
        <begin position="18"/>
        <end position="107"/>
    </location>
</feature>
<organism evidence="2 3">
    <name type="scientific">Gonapodya prolifera (strain JEL478)</name>
    <name type="common">Monoblepharis prolifera</name>
    <dbReference type="NCBI Taxonomy" id="1344416"/>
    <lineage>
        <taxon>Eukaryota</taxon>
        <taxon>Fungi</taxon>
        <taxon>Fungi incertae sedis</taxon>
        <taxon>Chytridiomycota</taxon>
        <taxon>Chytridiomycota incertae sedis</taxon>
        <taxon>Monoblepharidomycetes</taxon>
        <taxon>Monoblepharidales</taxon>
        <taxon>Gonapodyaceae</taxon>
        <taxon>Gonapodya</taxon>
    </lineage>
</organism>
<evidence type="ECO:0000256" key="1">
    <source>
        <dbReference type="SAM" id="MobiDB-lite"/>
    </source>
</evidence>
<feature type="compositionally biased region" description="Basic and acidic residues" evidence="1">
    <location>
        <begin position="75"/>
        <end position="84"/>
    </location>
</feature>
<name>A0A139AQX7_GONPJ</name>
<protein>
    <submittedName>
        <fullName evidence="2">Uncharacterized protein</fullName>
    </submittedName>
</protein>
<sequence>MVDSGIDFETLRTERIRSNQALLASLDIPSISGTNGPSRSRKRTREGPPPRPSRRSDRILGVTPPSEPLADDIDDRISRSEKPSKTQRTTTKRSGISAPTEANPKSTRIRIAKLDSFDDYLGKLIPANGGNKAAVVAMGAGTSDISFNKYAGIIEWTNCIFLFVNVPLPPSHDNKGKRAPASSYENAFSTTERTVSFFGKPSQHSETPVIQRIVEKKDPVLLFCRYEGQQYRFFGRLELVVSSLQQSPIAFTFRMLDWSAIEAQPDAKEMIY</sequence>
<evidence type="ECO:0000313" key="3">
    <source>
        <dbReference type="Proteomes" id="UP000070544"/>
    </source>
</evidence>
<dbReference type="EMBL" id="KQ965739">
    <property type="protein sequence ID" value="KXS19136.1"/>
    <property type="molecule type" value="Genomic_DNA"/>
</dbReference>
<dbReference type="OrthoDB" id="189931at2759"/>
<accession>A0A139AQX7</accession>
<gene>
    <name evidence="2" type="ORF">M427DRAFT_152648</name>
</gene>
<proteinExistence type="predicted"/>
<dbReference type="AlphaFoldDB" id="A0A139AQX7"/>
<evidence type="ECO:0000313" key="2">
    <source>
        <dbReference type="EMBL" id="KXS19136.1"/>
    </source>
</evidence>
<dbReference type="Proteomes" id="UP000070544">
    <property type="component" value="Unassembled WGS sequence"/>
</dbReference>
<reference evidence="2 3" key="1">
    <citation type="journal article" date="2015" name="Genome Biol. Evol.">
        <title>Phylogenomic analyses indicate that early fungi evolved digesting cell walls of algal ancestors of land plants.</title>
        <authorList>
            <person name="Chang Y."/>
            <person name="Wang S."/>
            <person name="Sekimoto S."/>
            <person name="Aerts A.L."/>
            <person name="Choi C."/>
            <person name="Clum A."/>
            <person name="LaButti K.M."/>
            <person name="Lindquist E.A."/>
            <person name="Yee Ngan C."/>
            <person name="Ohm R.A."/>
            <person name="Salamov A.A."/>
            <person name="Grigoriev I.V."/>
            <person name="Spatafora J.W."/>
            <person name="Berbee M.L."/>
        </authorList>
    </citation>
    <scope>NUCLEOTIDE SEQUENCE [LARGE SCALE GENOMIC DNA]</scope>
    <source>
        <strain evidence="2 3">JEL478</strain>
    </source>
</reference>
<keyword evidence="3" id="KW-1185">Reference proteome</keyword>